<reference evidence="4" key="1">
    <citation type="submission" date="2015-03" db="EMBL/GenBank/DDBJ databases">
        <authorList>
            <person name="Urmite Genomes"/>
        </authorList>
    </citation>
    <scope>NUCLEOTIDE SEQUENCE [LARGE SCALE GENOMIC DNA]</scope>
    <source>
        <strain evidence="4">Arc-Hr</strain>
    </source>
</reference>
<organism evidence="3 4">
    <name type="scientific">Haloferax massiliensis</name>
    <dbReference type="NCBI Taxonomy" id="1476858"/>
    <lineage>
        <taxon>Archaea</taxon>
        <taxon>Methanobacteriati</taxon>
        <taxon>Methanobacteriota</taxon>
        <taxon>Stenosarchaea group</taxon>
        <taxon>Halobacteria</taxon>
        <taxon>Halobacteriales</taxon>
        <taxon>Haloferacaceae</taxon>
        <taxon>Haloferax</taxon>
    </lineage>
</organism>
<dbReference type="InterPro" id="IPR006311">
    <property type="entry name" value="TAT_signal"/>
</dbReference>
<evidence type="ECO:0000259" key="2">
    <source>
        <dbReference type="Pfam" id="PF13360"/>
    </source>
</evidence>
<dbReference type="Gene3D" id="2.40.128.630">
    <property type="match status" value="1"/>
</dbReference>
<feature type="compositionally biased region" description="Pro residues" evidence="1">
    <location>
        <begin position="1"/>
        <end position="10"/>
    </location>
</feature>
<feature type="domain" description="Pyrrolo-quinoline quinone repeat" evidence="2">
    <location>
        <begin position="263"/>
        <end position="347"/>
    </location>
</feature>
<keyword evidence="4" id="KW-1185">Reference proteome</keyword>
<dbReference type="Gene3D" id="2.130.10.10">
    <property type="entry name" value="YVTN repeat-like/Quinoprotein amine dehydrogenase"/>
    <property type="match status" value="1"/>
</dbReference>
<dbReference type="PANTHER" id="PTHR34512">
    <property type="entry name" value="CELL SURFACE PROTEIN"/>
    <property type="match status" value="1"/>
</dbReference>
<evidence type="ECO:0000256" key="1">
    <source>
        <dbReference type="SAM" id="MobiDB-lite"/>
    </source>
</evidence>
<evidence type="ECO:0000313" key="3">
    <source>
        <dbReference type="EMBL" id="CQR52238.1"/>
    </source>
</evidence>
<dbReference type="Proteomes" id="UP000198902">
    <property type="component" value="Unassembled WGS sequence"/>
</dbReference>
<evidence type="ECO:0000313" key="4">
    <source>
        <dbReference type="Proteomes" id="UP000198902"/>
    </source>
</evidence>
<feature type="domain" description="Pyrrolo-quinoline quinone repeat" evidence="2">
    <location>
        <begin position="96"/>
        <end position="237"/>
    </location>
</feature>
<accession>A0A0D6JV94</accession>
<dbReference type="SMART" id="SM00564">
    <property type="entry name" value="PQQ"/>
    <property type="match status" value="5"/>
</dbReference>
<feature type="compositionally biased region" description="Polar residues" evidence="1">
    <location>
        <begin position="17"/>
        <end position="29"/>
    </location>
</feature>
<dbReference type="EMBL" id="CSTE01000003">
    <property type="protein sequence ID" value="CQR52238.1"/>
    <property type="molecule type" value="Genomic_DNA"/>
</dbReference>
<dbReference type="AlphaFoldDB" id="A0A0D6JV94"/>
<proteinExistence type="predicted"/>
<dbReference type="InterPro" id="IPR011047">
    <property type="entry name" value="Quinoprotein_ADH-like_sf"/>
</dbReference>
<dbReference type="Pfam" id="PF13360">
    <property type="entry name" value="PQQ_2"/>
    <property type="match status" value="2"/>
</dbReference>
<name>A0A0D6JV94_9EURY</name>
<dbReference type="InterPro" id="IPR002372">
    <property type="entry name" value="PQQ_rpt_dom"/>
</dbReference>
<dbReference type="SUPFAM" id="SSF50998">
    <property type="entry name" value="Quinoprotein alcohol dehydrogenase-like"/>
    <property type="match status" value="1"/>
</dbReference>
<protein>
    <submittedName>
        <fullName evidence="3">Outer membrane protein assembly factor BamB</fullName>
    </submittedName>
</protein>
<sequence>MPSPSSPPSHAPSGSPANSDTGSDAGSDTPSRRAFLAAAGTALASGLAGCSSLRRFRSPDGTDWSASVPEPSVLSPPSATDGVVAVIGHRSGDIDAGRVVAFDRESGERLWDIDFGRPTGLLAADGSVYAGERLGSGRGRIYAFDAADGSQRWSQTVGNIGSSMAIAGDSLYAANGTLAALSTDDGAVRWEQSAVDGVGFTVVVAPQDQLFADERAVYYGDDEGVFAMAPEDGGLRWAWRPDEWDWTDVGPVPAGGGVYAGGGGDIAMLDADDGSLRWRTSFGAGAQVVGVHERGSTVLVAEGTDESPSDTFGTLYELAVRDGSERYEVRFDSPVERTASTEETFVVGTRAGRIRWSRGASFFEPFETTLSADGYLLGAAGAQAFAQTGEGTLWALSPDQ</sequence>
<dbReference type="InterPro" id="IPR018391">
    <property type="entry name" value="PQQ_b-propeller_rpt"/>
</dbReference>
<gene>
    <name evidence="3" type="primary">bamB_8</name>
    <name evidence="3" type="ORF">BN996_03051</name>
</gene>
<dbReference type="PANTHER" id="PTHR34512:SF30">
    <property type="entry name" value="OUTER MEMBRANE PROTEIN ASSEMBLY FACTOR BAMB"/>
    <property type="match status" value="1"/>
</dbReference>
<feature type="region of interest" description="Disordered" evidence="1">
    <location>
        <begin position="1"/>
        <end position="33"/>
    </location>
</feature>
<dbReference type="PROSITE" id="PS51318">
    <property type="entry name" value="TAT"/>
    <property type="match status" value="1"/>
</dbReference>
<dbReference type="InterPro" id="IPR015943">
    <property type="entry name" value="WD40/YVTN_repeat-like_dom_sf"/>
</dbReference>